<feature type="compositionally biased region" description="Basic residues" evidence="1">
    <location>
        <begin position="1"/>
        <end position="16"/>
    </location>
</feature>
<dbReference type="Proteomes" id="UP001430755">
    <property type="component" value="Unassembled WGS sequence"/>
</dbReference>
<feature type="region of interest" description="Disordered" evidence="1">
    <location>
        <begin position="112"/>
        <end position="149"/>
    </location>
</feature>
<dbReference type="EMBL" id="JAJMLW010000001">
    <property type="protein sequence ID" value="MCI2240917.1"/>
    <property type="molecule type" value="Genomic_DNA"/>
</dbReference>
<evidence type="ECO:0000256" key="1">
    <source>
        <dbReference type="SAM" id="MobiDB-lite"/>
    </source>
</evidence>
<feature type="compositionally biased region" description="Basic residues" evidence="1">
    <location>
        <begin position="46"/>
        <end position="56"/>
    </location>
</feature>
<dbReference type="RefSeq" id="WP_242162592.1">
    <property type="nucleotide sequence ID" value="NZ_JAJMLW010000001.1"/>
</dbReference>
<accession>A0ABS9WEN3</accession>
<evidence type="ECO:0000313" key="4">
    <source>
        <dbReference type="Proteomes" id="UP001430755"/>
    </source>
</evidence>
<keyword evidence="2" id="KW-1133">Transmembrane helix</keyword>
<evidence type="ECO:0000313" key="3">
    <source>
        <dbReference type="EMBL" id="MCI2240917.1"/>
    </source>
</evidence>
<keyword evidence="2" id="KW-0812">Transmembrane</keyword>
<gene>
    <name evidence="3" type="ORF">LPT13_00915</name>
</gene>
<reference evidence="3" key="1">
    <citation type="submission" date="2021-11" db="EMBL/GenBank/DDBJ databases">
        <title>A Novel Adlercreutzia Species, isolated from a Allomyrina dichotoma larva feces.</title>
        <authorList>
            <person name="Suh M.K."/>
        </authorList>
    </citation>
    <scope>NUCLEOTIDE SEQUENCE</scope>
    <source>
        <strain evidence="3">JBNU-10</strain>
    </source>
</reference>
<feature type="transmembrane region" description="Helical" evidence="2">
    <location>
        <begin position="159"/>
        <end position="184"/>
    </location>
</feature>
<sequence>MAKRGHKITHAAHVKRATQGTSNELSFSVLDAARESLDDAQDRTRGGRGGRVKSRGRSAAGAPKAPGGGALRKLGAIPLFTLGGRRKPPSTPARERGITLPSGEFVSTEGDYAPVAGPVHAAPRTGTRGGAPRAQGRTSWQAPPEEVARRKSLRKRRRLAVFAVGAAAALVVAGVLGSVGYSFIQAQKVLRGDLSVALEDIQRADEAILPMDELVTARVNEGITQGDASQQAADWEAMQPALDAALADLATARADVLAVQPKLVDARDKEVANRALASINARENMIAAGRALMAEALPARQAQQAAVTSWDKTLEADGLARDAAAKLATMSKATVGESMAISEQALAAFTEARDGLDAAAAAYPRADFSAFRDYLTLRIDAQYAAIASDKAYLARNKQEMADQNARYNDLDAQAVEAAHALTGDPTGIVGPLYAAAATDTAASYSAERLQAGDADAFLRDYLGSLGK</sequence>
<feature type="region of interest" description="Disordered" evidence="1">
    <location>
        <begin position="1"/>
        <end position="21"/>
    </location>
</feature>
<keyword evidence="4" id="KW-1185">Reference proteome</keyword>
<comment type="caution">
    <text evidence="3">The sequence shown here is derived from an EMBL/GenBank/DDBJ whole genome shotgun (WGS) entry which is preliminary data.</text>
</comment>
<proteinExistence type="predicted"/>
<name>A0ABS9WEN3_9ACTN</name>
<evidence type="ECO:0000256" key="2">
    <source>
        <dbReference type="SAM" id="Phobius"/>
    </source>
</evidence>
<keyword evidence="2" id="KW-0472">Membrane</keyword>
<feature type="region of interest" description="Disordered" evidence="1">
    <location>
        <begin position="36"/>
        <end position="70"/>
    </location>
</feature>
<feature type="compositionally biased region" description="Basic and acidic residues" evidence="1">
    <location>
        <begin position="36"/>
        <end position="45"/>
    </location>
</feature>
<organism evidence="3 4">
    <name type="scientific">Adlercreutzia faecimuris</name>
    <dbReference type="NCBI Taxonomy" id="2897341"/>
    <lineage>
        <taxon>Bacteria</taxon>
        <taxon>Bacillati</taxon>
        <taxon>Actinomycetota</taxon>
        <taxon>Coriobacteriia</taxon>
        <taxon>Eggerthellales</taxon>
        <taxon>Eggerthellaceae</taxon>
        <taxon>Adlercreutzia</taxon>
    </lineage>
</organism>
<protein>
    <submittedName>
        <fullName evidence="3">Uncharacterized protein</fullName>
    </submittedName>
</protein>